<keyword evidence="3" id="KW-1185">Reference proteome</keyword>
<keyword evidence="1" id="KW-0472">Membrane</keyword>
<organism evidence="2 3">
    <name type="scientific">Gracilibacillus boraciitolerans JCM 21714</name>
    <dbReference type="NCBI Taxonomy" id="1298598"/>
    <lineage>
        <taxon>Bacteria</taxon>
        <taxon>Bacillati</taxon>
        <taxon>Bacillota</taxon>
        <taxon>Bacilli</taxon>
        <taxon>Bacillales</taxon>
        <taxon>Bacillaceae</taxon>
        <taxon>Gracilibacillus</taxon>
    </lineage>
</organism>
<dbReference type="eggNOG" id="ENOG50308PX">
    <property type="taxonomic scope" value="Bacteria"/>
</dbReference>
<comment type="caution">
    <text evidence="2">The sequence shown here is derived from an EMBL/GenBank/DDBJ whole genome shotgun (WGS) entry which is preliminary data.</text>
</comment>
<keyword evidence="1" id="KW-0812">Transmembrane</keyword>
<evidence type="ECO:0000313" key="2">
    <source>
        <dbReference type="EMBL" id="GAE91792.1"/>
    </source>
</evidence>
<keyword evidence="1" id="KW-1133">Transmembrane helix</keyword>
<accession>W4VF06</accession>
<name>W4VF06_9BACI</name>
<gene>
    <name evidence="2" type="ORF">JCM21714_749</name>
</gene>
<dbReference type="RefSeq" id="WP_158413461.1">
    <property type="nucleotide sequence ID" value="NZ_BAVS01000001.1"/>
</dbReference>
<sequence length="58" mass="6434">MNIQISRFLLAICVILAFSAVGIGIALRNIWFIIIAFIIGFVLMGFGISIKKKKAHKN</sequence>
<dbReference type="Pfam" id="PF17259">
    <property type="entry name" value="DUF5325"/>
    <property type="match status" value="1"/>
</dbReference>
<proteinExistence type="predicted"/>
<protein>
    <submittedName>
        <fullName evidence="2">Uncharacterized protein</fullName>
    </submittedName>
</protein>
<evidence type="ECO:0000256" key="1">
    <source>
        <dbReference type="SAM" id="Phobius"/>
    </source>
</evidence>
<dbReference type="Proteomes" id="UP000019102">
    <property type="component" value="Unassembled WGS sequence"/>
</dbReference>
<feature type="transmembrane region" description="Helical" evidence="1">
    <location>
        <begin position="32"/>
        <end position="50"/>
    </location>
</feature>
<dbReference type="EMBL" id="BAVS01000001">
    <property type="protein sequence ID" value="GAE91792.1"/>
    <property type="molecule type" value="Genomic_DNA"/>
</dbReference>
<reference evidence="2 3" key="1">
    <citation type="journal article" date="2014" name="Genome Announc.">
        <title>Draft Genome Sequence of the Boron-Tolerant and Moderately Halotolerant Bacterium Gracilibacillus boraciitolerans JCM 21714T.</title>
        <authorList>
            <person name="Ahmed I."/>
            <person name="Oshima K."/>
            <person name="Suda W."/>
            <person name="Kitamura K."/>
            <person name="Iida T."/>
            <person name="Ohmori Y."/>
            <person name="Fujiwara T."/>
            <person name="Hattori M."/>
            <person name="Ohkuma M."/>
        </authorList>
    </citation>
    <scope>NUCLEOTIDE SEQUENCE [LARGE SCALE GENOMIC DNA]</scope>
    <source>
        <strain evidence="2 3">JCM 21714</strain>
    </source>
</reference>
<dbReference type="InterPro" id="IPR035211">
    <property type="entry name" value="DUF5325"/>
</dbReference>
<evidence type="ECO:0000313" key="3">
    <source>
        <dbReference type="Proteomes" id="UP000019102"/>
    </source>
</evidence>
<dbReference type="AlphaFoldDB" id="W4VF06"/>